<name>A0ACA9KHN2_9GLOM</name>
<keyword evidence="2" id="KW-1185">Reference proteome</keyword>
<accession>A0ACA9KHN2</accession>
<feature type="non-terminal residue" evidence="1">
    <location>
        <position position="52"/>
    </location>
</feature>
<evidence type="ECO:0000313" key="1">
    <source>
        <dbReference type="EMBL" id="CAG8474033.1"/>
    </source>
</evidence>
<evidence type="ECO:0000313" key="2">
    <source>
        <dbReference type="Proteomes" id="UP000789860"/>
    </source>
</evidence>
<dbReference type="EMBL" id="CAJVPM010001798">
    <property type="protein sequence ID" value="CAG8474033.1"/>
    <property type="molecule type" value="Genomic_DNA"/>
</dbReference>
<dbReference type="Proteomes" id="UP000789860">
    <property type="component" value="Unassembled WGS sequence"/>
</dbReference>
<comment type="caution">
    <text evidence="1">The sequence shown here is derived from an EMBL/GenBank/DDBJ whole genome shotgun (WGS) entry which is preliminary data.</text>
</comment>
<protein>
    <submittedName>
        <fullName evidence="1">11822_t:CDS:1</fullName>
    </submittedName>
</protein>
<gene>
    <name evidence="1" type="ORF">SCALOS_LOCUS2151</name>
</gene>
<proteinExistence type="predicted"/>
<organism evidence="1 2">
    <name type="scientific">Scutellospora calospora</name>
    <dbReference type="NCBI Taxonomy" id="85575"/>
    <lineage>
        <taxon>Eukaryota</taxon>
        <taxon>Fungi</taxon>
        <taxon>Fungi incertae sedis</taxon>
        <taxon>Mucoromycota</taxon>
        <taxon>Glomeromycotina</taxon>
        <taxon>Glomeromycetes</taxon>
        <taxon>Diversisporales</taxon>
        <taxon>Gigasporaceae</taxon>
        <taxon>Scutellospora</taxon>
    </lineage>
</organism>
<sequence length="52" mass="5884">MNYLKANTSRSLLLKVEPFTGDDILTSFLHGVADEWQTTFYVTQNTAGTSNW</sequence>
<reference evidence="1" key="1">
    <citation type="submission" date="2021-06" db="EMBL/GenBank/DDBJ databases">
        <authorList>
            <person name="Kallberg Y."/>
            <person name="Tangrot J."/>
            <person name="Rosling A."/>
        </authorList>
    </citation>
    <scope>NUCLEOTIDE SEQUENCE</scope>
    <source>
        <strain evidence="1">AU212A</strain>
    </source>
</reference>